<keyword evidence="2" id="KW-0812">Transmembrane</keyword>
<accession>A0AAE2YRL5</accession>
<comment type="caution">
    <text evidence="3">The sequence shown here is derived from an EMBL/GenBank/DDBJ whole genome shotgun (WGS) entry which is preliminary data.</text>
</comment>
<evidence type="ECO:0000256" key="1">
    <source>
        <dbReference type="SAM" id="MobiDB-lite"/>
    </source>
</evidence>
<organism evidence="3 4">
    <name type="scientific">Igneacidithiobacillus copahuensis</name>
    <dbReference type="NCBI Taxonomy" id="2724909"/>
    <lineage>
        <taxon>Bacteria</taxon>
        <taxon>Pseudomonadati</taxon>
        <taxon>Pseudomonadota</taxon>
        <taxon>Acidithiobacillia</taxon>
        <taxon>Acidithiobacillales</taxon>
        <taxon>Acidithiobacillaceae</taxon>
        <taxon>Igneacidithiobacillus</taxon>
    </lineage>
</organism>
<keyword evidence="4" id="KW-1185">Reference proteome</keyword>
<dbReference type="AlphaFoldDB" id="A0AAE2YRL5"/>
<gene>
    <name evidence="3" type="ORF">HFQ13_11285</name>
</gene>
<dbReference type="RefSeq" id="WP_215872326.1">
    <property type="nucleotide sequence ID" value="NZ_JAAXYO010000165.1"/>
</dbReference>
<proteinExistence type="predicted"/>
<protein>
    <submittedName>
        <fullName evidence="3">TM2 domain-containing protein</fullName>
    </submittedName>
</protein>
<feature type="region of interest" description="Disordered" evidence="1">
    <location>
        <begin position="143"/>
        <end position="167"/>
    </location>
</feature>
<keyword evidence="2" id="KW-1133">Transmembrane helix</keyword>
<name>A0AAE2YRL5_9PROT</name>
<evidence type="ECO:0000313" key="4">
    <source>
        <dbReference type="Proteomes" id="UP001197378"/>
    </source>
</evidence>
<reference evidence="3" key="1">
    <citation type="journal article" date="2021" name="ISME J.">
        <title>Genomic evolution of the class Acidithiobacillia: deep-branching Proteobacteria living in extreme acidic conditions.</title>
        <authorList>
            <person name="Moya-Beltran A."/>
            <person name="Beard S."/>
            <person name="Rojas-Villalobos C."/>
            <person name="Issotta F."/>
            <person name="Gallardo Y."/>
            <person name="Ulloa R."/>
            <person name="Giaveno A."/>
            <person name="Degli Esposti M."/>
            <person name="Johnson D.B."/>
            <person name="Quatrini R."/>
        </authorList>
    </citation>
    <scope>NUCLEOTIDE SEQUENCE</scope>
    <source>
        <strain evidence="3">VAN18-1</strain>
    </source>
</reference>
<feature type="compositionally biased region" description="Basic and acidic residues" evidence="1">
    <location>
        <begin position="143"/>
        <end position="152"/>
    </location>
</feature>
<feature type="transmembrane region" description="Helical" evidence="2">
    <location>
        <begin position="54"/>
        <end position="87"/>
    </location>
</feature>
<dbReference type="Proteomes" id="UP001197378">
    <property type="component" value="Unassembled WGS sequence"/>
</dbReference>
<sequence length="194" mass="22132">MPKAWEKLDLKGEGLQSVQIRLQQLQKKTTTAYLTWLGFLLGLHRFYLQRPLAWAYPVASLVVVILALTLPWPFPLGLGVLILVAALIDLRHLGNWVSQHNREQRKAAWFAQQTPAAPKDFQGRPENLDAGQQWEKELREYRNVKESERAGHPAEPAATKKGFTAGSRRLSFAEQERLLAEISKKKKESDTERP</sequence>
<evidence type="ECO:0000256" key="2">
    <source>
        <dbReference type="SAM" id="Phobius"/>
    </source>
</evidence>
<keyword evidence="2" id="KW-0472">Membrane</keyword>
<evidence type="ECO:0000313" key="3">
    <source>
        <dbReference type="EMBL" id="MBU2788773.1"/>
    </source>
</evidence>
<dbReference type="EMBL" id="JAAXYO010000165">
    <property type="protein sequence ID" value="MBU2788773.1"/>
    <property type="molecule type" value="Genomic_DNA"/>
</dbReference>
<feature type="transmembrane region" description="Helical" evidence="2">
    <location>
        <begin position="31"/>
        <end position="48"/>
    </location>
</feature>